<comment type="caution">
    <text evidence="2">The sequence shown here is derived from an EMBL/GenBank/DDBJ whole genome shotgun (WGS) entry which is preliminary data.</text>
</comment>
<dbReference type="AlphaFoldDB" id="A0A226DI64"/>
<keyword evidence="1" id="KW-1133">Transmembrane helix</keyword>
<feature type="transmembrane region" description="Helical" evidence="1">
    <location>
        <begin position="281"/>
        <end position="300"/>
    </location>
</feature>
<feature type="transmembrane region" description="Helical" evidence="1">
    <location>
        <begin position="312"/>
        <end position="334"/>
    </location>
</feature>
<protein>
    <submittedName>
        <fullName evidence="2">Uncharacterized protein</fullName>
    </submittedName>
</protein>
<feature type="transmembrane region" description="Helical" evidence="1">
    <location>
        <begin position="370"/>
        <end position="388"/>
    </location>
</feature>
<gene>
    <name evidence="2" type="ORF">Fcan01_20771</name>
</gene>
<keyword evidence="1" id="KW-0472">Membrane</keyword>
<dbReference type="Proteomes" id="UP000198287">
    <property type="component" value="Unassembled WGS sequence"/>
</dbReference>
<dbReference type="EMBL" id="LNIX01000019">
    <property type="protein sequence ID" value="OXA44658.1"/>
    <property type="molecule type" value="Genomic_DNA"/>
</dbReference>
<evidence type="ECO:0000313" key="2">
    <source>
        <dbReference type="EMBL" id="OXA44658.1"/>
    </source>
</evidence>
<organism evidence="2 3">
    <name type="scientific">Folsomia candida</name>
    <name type="common">Springtail</name>
    <dbReference type="NCBI Taxonomy" id="158441"/>
    <lineage>
        <taxon>Eukaryota</taxon>
        <taxon>Metazoa</taxon>
        <taxon>Ecdysozoa</taxon>
        <taxon>Arthropoda</taxon>
        <taxon>Hexapoda</taxon>
        <taxon>Collembola</taxon>
        <taxon>Entomobryomorpha</taxon>
        <taxon>Isotomoidea</taxon>
        <taxon>Isotomidae</taxon>
        <taxon>Proisotominae</taxon>
        <taxon>Folsomia</taxon>
    </lineage>
</organism>
<sequence length="430" mass="49822">MPGSQMYKALALYAHYFQNLEHISVEWDAPRKRLRYIPFSSGMLWLWMWNIFFVAGLGLFGMSYIGLIRTMISEQFVLPKFNIITTVMQMVLITFGIGVTLALIFYGEGFVNGWNRYIAREMQINKDASTKTTPDFPGLASKHFVKMFAMYPFILIPSSMLLQLDILYFFIEEFKTYLPIKYQTLFVVLSSVFIRLPTVSIGIIEICRLFPLLFILFTSCLQCCNNLLSRYLNELVEQRKLHQSLGGRELFPINGKFLMKSMSDYKQHVIIQSSIAPFQECCTAILFAVGLVASIIFNTATLRTYKVLPFFFYIYIPSVAVMTITMIGLMVPFAQTVNETSGKMMTEWKTRLNFKELWPKRALLKRMIRSIKPVSLYAGLFGFRFFYIQRSTKVNFYATIMSYTTNAMVGTPQSILHEMEKNRLSIYVKP</sequence>
<reference evidence="2 3" key="1">
    <citation type="submission" date="2015-12" db="EMBL/GenBank/DDBJ databases">
        <title>The genome of Folsomia candida.</title>
        <authorList>
            <person name="Faddeeva A."/>
            <person name="Derks M.F."/>
            <person name="Anvar Y."/>
            <person name="Smit S."/>
            <person name="Van Straalen N."/>
            <person name="Roelofs D."/>
        </authorList>
    </citation>
    <scope>NUCLEOTIDE SEQUENCE [LARGE SCALE GENOMIC DNA]</scope>
    <source>
        <strain evidence="2 3">VU population</strain>
        <tissue evidence="2">Whole body</tissue>
    </source>
</reference>
<name>A0A226DI64_FOLCA</name>
<evidence type="ECO:0000313" key="3">
    <source>
        <dbReference type="Proteomes" id="UP000198287"/>
    </source>
</evidence>
<feature type="transmembrane region" description="Helical" evidence="1">
    <location>
        <begin position="87"/>
        <end position="107"/>
    </location>
</feature>
<proteinExistence type="predicted"/>
<keyword evidence="3" id="KW-1185">Reference proteome</keyword>
<evidence type="ECO:0000256" key="1">
    <source>
        <dbReference type="SAM" id="Phobius"/>
    </source>
</evidence>
<feature type="transmembrane region" description="Helical" evidence="1">
    <location>
        <begin position="44"/>
        <end position="67"/>
    </location>
</feature>
<accession>A0A226DI64</accession>
<keyword evidence="1" id="KW-0812">Transmembrane</keyword>
<feature type="transmembrane region" description="Helical" evidence="1">
    <location>
        <begin position="148"/>
        <end position="170"/>
    </location>
</feature>
<feature type="transmembrane region" description="Helical" evidence="1">
    <location>
        <begin position="182"/>
        <end position="203"/>
    </location>
</feature>